<dbReference type="InterPro" id="IPR011041">
    <property type="entry name" value="Quinoprot_gluc/sorb_DH_b-prop"/>
</dbReference>
<dbReference type="Pfam" id="PF07995">
    <property type="entry name" value="GSDH"/>
    <property type="match status" value="1"/>
</dbReference>
<dbReference type="PANTHER" id="PTHR19328">
    <property type="entry name" value="HEDGEHOG-INTERACTING PROTEIN"/>
    <property type="match status" value="1"/>
</dbReference>
<keyword evidence="6" id="KW-1185">Reference proteome</keyword>
<proteinExistence type="predicted"/>
<evidence type="ECO:0000313" key="6">
    <source>
        <dbReference type="Proteomes" id="UP001203687"/>
    </source>
</evidence>
<dbReference type="PANTHER" id="PTHR19328:SF75">
    <property type="entry name" value="ALDOSE SUGAR DEHYDROGENASE YLII"/>
    <property type="match status" value="1"/>
</dbReference>
<dbReference type="NCBIfam" id="TIGR04183">
    <property type="entry name" value="Por_Secre_tail"/>
    <property type="match status" value="1"/>
</dbReference>
<dbReference type="Proteomes" id="UP001203687">
    <property type="component" value="Unassembled WGS sequence"/>
</dbReference>
<evidence type="ECO:0000259" key="3">
    <source>
        <dbReference type="Pfam" id="PF07995"/>
    </source>
</evidence>
<sequence>MKKITLFLACMLLSIGNAQDITLESFAIGLNNPVSIKHADDDRLFVVERAGLIKIINADGTVNATPFLDIDDLVTDLGGEQGLLALAFHPDYATNGFFYVNYIDNNGDTVISRYTRSSANTADINSEVVLLNIPQPFSNHNGGDMHFGPNDGYLYISTGDGGSGGDPGNRAQNQTLLLGKILRIDVNVTQTQIDNGTTYLIPSDNPFVSDSAVLDEIWANGLRNPFKFSFDRLNADLWIADVGQSSREEISRVPGTSTGGENYGWKCFEGTTTFSTVTGCSTITHTPPVAEYIYGGSPFRCAITGGYRYRGTQQPGLEGLYFFADYCSNEIGFVEETSTDNFSLTFIDTFTPGGFSSFGEDVNGELFVCSLFTGEVLRIVDANLSVNESSVNSVKMFPNPAKNDLTFDTLETSNQISEIHIYNIQSKLIASYTNINEQLITISTKSLTSGIYVVDIINSEGHNSIHKLIVE</sequence>
<dbReference type="Pfam" id="PF18962">
    <property type="entry name" value="Por_Secre_tail"/>
    <property type="match status" value="1"/>
</dbReference>
<organism evidence="5 6">
    <name type="scientific">Psychroserpens algicola</name>
    <dbReference type="NCBI Taxonomy" id="1719034"/>
    <lineage>
        <taxon>Bacteria</taxon>
        <taxon>Pseudomonadati</taxon>
        <taxon>Bacteroidota</taxon>
        <taxon>Flavobacteriia</taxon>
        <taxon>Flavobacteriales</taxon>
        <taxon>Flavobacteriaceae</taxon>
        <taxon>Psychroserpens</taxon>
    </lineage>
</organism>
<accession>A0ABT0HA87</accession>
<keyword evidence="1 2" id="KW-0732">Signal</keyword>
<dbReference type="InterPro" id="IPR026444">
    <property type="entry name" value="Secre_tail"/>
</dbReference>
<protein>
    <submittedName>
        <fullName evidence="5">PQQ-dependent sugar dehydrogenase</fullName>
    </submittedName>
</protein>
<dbReference type="InterPro" id="IPR011042">
    <property type="entry name" value="6-blade_b-propeller_TolB-like"/>
</dbReference>
<evidence type="ECO:0000259" key="4">
    <source>
        <dbReference type="Pfam" id="PF18962"/>
    </source>
</evidence>
<evidence type="ECO:0000256" key="2">
    <source>
        <dbReference type="SAM" id="SignalP"/>
    </source>
</evidence>
<dbReference type="InterPro" id="IPR012938">
    <property type="entry name" value="Glc/Sorbosone_DH"/>
</dbReference>
<dbReference type="Gene3D" id="2.120.10.30">
    <property type="entry name" value="TolB, C-terminal domain"/>
    <property type="match status" value="1"/>
</dbReference>
<comment type="caution">
    <text evidence="5">The sequence shown here is derived from an EMBL/GenBank/DDBJ whole genome shotgun (WGS) entry which is preliminary data.</text>
</comment>
<dbReference type="EMBL" id="JALPQF010000010">
    <property type="protein sequence ID" value="MCK8481092.1"/>
    <property type="molecule type" value="Genomic_DNA"/>
</dbReference>
<name>A0ABT0HA87_9FLAO</name>
<evidence type="ECO:0000256" key="1">
    <source>
        <dbReference type="ARBA" id="ARBA00022729"/>
    </source>
</evidence>
<evidence type="ECO:0000313" key="5">
    <source>
        <dbReference type="EMBL" id="MCK8481092.1"/>
    </source>
</evidence>
<feature type="chain" id="PRO_5046113043" evidence="2">
    <location>
        <begin position="19"/>
        <end position="471"/>
    </location>
</feature>
<reference evidence="5" key="1">
    <citation type="submission" date="2022-04" db="EMBL/GenBank/DDBJ databases">
        <authorList>
            <person name="Ren T."/>
        </authorList>
    </citation>
    <scope>NUCLEOTIDE SEQUENCE</scope>
    <source>
        <strain evidence="5">F63249</strain>
    </source>
</reference>
<dbReference type="RefSeq" id="WP_248413101.1">
    <property type="nucleotide sequence ID" value="NZ_JALPQF010000010.1"/>
</dbReference>
<gene>
    <name evidence="5" type="ORF">MUY34_10690</name>
</gene>
<feature type="domain" description="Secretion system C-terminal sorting" evidence="4">
    <location>
        <begin position="396"/>
        <end position="470"/>
    </location>
</feature>
<dbReference type="SUPFAM" id="SSF50952">
    <property type="entry name" value="Soluble quinoprotein glucose dehydrogenase"/>
    <property type="match status" value="1"/>
</dbReference>
<feature type="domain" description="Glucose/Sorbosone dehydrogenase" evidence="3">
    <location>
        <begin position="30"/>
        <end position="334"/>
    </location>
</feature>
<feature type="signal peptide" evidence="2">
    <location>
        <begin position="1"/>
        <end position="18"/>
    </location>
</feature>